<protein>
    <recommendedName>
        <fullName evidence="2">NHR domain-containing protein</fullName>
    </recommendedName>
</protein>
<gene>
    <name evidence="3" type="ORF">V1264_006029</name>
</gene>
<dbReference type="PANTHER" id="PTHR12429">
    <property type="entry name" value="NEURALIZED"/>
    <property type="match status" value="1"/>
</dbReference>
<evidence type="ECO:0000256" key="1">
    <source>
        <dbReference type="SAM" id="MobiDB-lite"/>
    </source>
</evidence>
<dbReference type="EMBL" id="JBAMIC010000018">
    <property type="protein sequence ID" value="KAK7094472.1"/>
    <property type="molecule type" value="Genomic_DNA"/>
</dbReference>
<accession>A0AAN9G4G7</accession>
<evidence type="ECO:0000313" key="3">
    <source>
        <dbReference type="EMBL" id="KAK7094472.1"/>
    </source>
</evidence>
<sequence length="203" mass="22829">MAGNKDQDTQHSRHKSNKSKKSKKKNKVKVFRFHDNHGGNIALADHERTALSQGGEDDDNDDDRVVVSRDPMKVDKVYEVRVDRRTRRPKGCLPVGVVTSSPDTLTLPDGVYGWENAVVVYSNVVSHRGKWRDCEVGEALWSVKTGQRAGVSIDRRRLLHVHVNGEDQGAITCAGSIPHPCYPMFHVRGRYRQVTPLPVTRVK</sequence>
<dbReference type="Pfam" id="PF07177">
    <property type="entry name" value="Neuralized"/>
    <property type="match status" value="1"/>
</dbReference>
<feature type="region of interest" description="Disordered" evidence="1">
    <location>
        <begin position="1"/>
        <end position="30"/>
    </location>
</feature>
<comment type="caution">
    <text evidence="3">The sequence shown here is derived from an EMBL/GenBank/DDBJ whole genome shotgun (WGS) entry which is preliminary data.</text>
</comment>
<organism evidence="3 4">
    <name type="scientific">Littorina saxatilis</name>
    <dbReference type="NCBI Taxonomy" id="31220"/>
    <lineage>
        <taxon>Eukaryota</taxon>
        <taxon>Metazoa</taxon>
        <taxon>Spiralia</taxon>
        <taxon>Lophotrochozoa</taxon>
        <taxon>Mollusca</taxon>
        <taxon>Gastropoda</taxon>
        <taxon>Caenogastropoda</taxon>
        <taxon>Littorinimorpha</taxon>
        <taxon>Littorinoidea</taxon>
        <taxon>Littorinidae</taxon>
        <taxon>Littorina</taxon>
    </lineage>
</organism>
<dbReference type="InterPro" id="IPR043136">
    <property type="entry name" value="B30.2/SPRY_sf"/>
</dbReference>
<evidence type="ECO:0000313" key="4">
    <source>
        <dbReference type="Proteomes" id="UP001374579"/>
    </source>
</evidence>
<dbReference type="PROSITE" id="PS51065">
    <property type="entry name" value="NHR"/>
    <property type="match status" value="1"/>
</dbReference>
<dbReference type="InterPro" id="IPR037962">
    <property type="entry name" value="Neuralized"/>
</dbReference>
<evidence type="ECO:0000259" key="2">
    <source>
        <dbReference type="PROSITE" id="PS51065"/>
    </source>
</evidence>
<feature type="compositionally biased region" description="Basic residues" evidence="1">
    <location>
        <begin position="12"/>
        <end position="30"/>
    </location>
</feature>
<dbReference type="InterPro" id="IPR006573">
    <property type="entry name" value="NHR_dom"/>
</dbReference>
<name>A0AAN9G4G7_9CAEN</name>
<feature type="compositionally biased region" description="Basic and acidic residues" evidence="1">
    <location>
        <begin position="1"/>
        <end position="11"/>
    </location>
</feature>
<dbReference type="Gene3D" id="2.60.120.920">
    <property type="match status" value="1"/>
</dbReference>
<dbReference type="Proteomes" id="UP001374579">
    <property type="component" value="Unassembled WGS sequence"/>
</dbReference>
<dbReference type="PANTHER" id="PTHR12429:SF8">
    <property type="entry name" value="NEURALIZED-LIKE PROTEIN 2"/>
    <property type="match status" value="1"/>
</dbReference>
<keyword evidence="4" id="KW-1185">Reference proteome</keyword>
<feature type="domain" description="NHR" evidence="2">
    <location>
        <begin position="30"/>
        <end position="199"/>
    </location>
</feature>
<proteinExistence type="predicted"/>
<dbReference type="AlphaFoldDB" id="A0AAN9G4G7"/>
<reference evidence="3 4" key="1">
    <citation type="submission" date="2024-02" db="EMBL/GenBank/DDBJ databases">
        <title>Chromosome-scale genome assembly of the rough periwinkle Littorina saxatilis.</title>
        <authorList>
            <person name="De Jode A."/>
            <person name="Faria R."/>
            <person name="Formenti G."/>
            <person name="Sims Y."/>
            <person name="Smith T.P."/>
            <person name="Tracey A."/>
            <person name="Wood J.M.D."/>
            <person name="Zagrodzka Z.B."/>
            <person name="Johannesson K."/>
            <person name="Butlin R.K."/>
            <person name="Leder E.H."/>
        </authorList>
    </citation>
    <scope>NUCLEOTIDE SEQUENCE [LARGE SCALE GENOMIC DNA]</scope>
    <source>
        <strain evidence="3">Snail1</strain>
        <tissue evidence="3">Muscle</tissue>
    </source>
</reference>